<dbReference type="Proteomes" id="UP000585050">
    <property type="component" value="Unassembled WGS sequence"/>
</dbReference>
<gene>
    <name evidence="1" type="ORF">HGP29_02160</name>
</gene>
<evidence type="ECO:0000313" key="1">
    <source>
        <dbReference type="EMBL" id="NLR89987.1"/>
    </source>
</evidence>
<comment type="caution">
    <text evidence="1">The sequence shown here is derived from an EMBL/GenBank/DDBJ whole genome shotgun (WGS) entry which is preliminary data.</text>
</comment>
<proteinExistence type="predicted"/>
<sequence length="355" mass="42261">MALISKKKVPYPVTEPLEYFLDQYDRVSPVNIKYEDLCRFNSAIPLYDSNGEDTLWITVFYAQEDMEELYKTLKKLYASLRADGNLTVMEHLFIDRVDMCTYGNTKPFRIRVVNRINDNFDYFYVKVADASRIYGLELEDILSPNKVSYLVTDQTLIEEHIPGIPGDMFINSYLEDGHQNKTRLTKEFVKFNERCFVQLLGDMHSSNWVVLMVPDFDEINYRIRPIDFDQQSYEGRRNIYMPQFYRQNNSILKLMMGKISWESVRQYQAEERFMIATRVMGFRHRAKDILKTMRKDIIAPKENVMSLRQDLSDHYKSSRFLKCENMGEIVTESIEHVLRRQDKYKDMFDFQSPYT</sequence>
<protein>
    <submittedName>
        <fullName evidence="1">Uncharacterized protein</fullName>
    </submittedName>
</protein>
<reference evidence="1 2" key="1">
    <citation type="submission" date="2020-04" db="EMBL/GenBank/DDBJ databases">
        <title>Flammeovirga sp. SR4, a novel species isolated from seawater.</title>
        <authorList>
            <person name="Wang X."/>
        </authorList>
    </citation>
    <scope>NUCLEOTIDE SEQUENCE [LARGE SCALE GENOMIC DNA]</scope>
    <source>
        <strain evidence="1 2">SR4</strain>
    </source>
</reference>
<dbReference type="AlphaFoldDB" id="A0A7X8XU30"/>
<organism evidence="1 2">
    <name type="scientific">Flammeovirga agarivorans</name>
    <dbReference type="NCBI Taxonomy" id="2726742"/>
    <lineage>
        <taxon>Bacteria</taxon>
        <taxon>Pseudomonadati</taxon>
        <taxon>Bacteroidota</taxon>
        <taxon>Cytophagia</taxon>
        <taxon>Cytophagales</taxon>
        <taxon>Flammeovirgaceae</taxon>
        <taxon>Flammeovirga</taxon>
    </lineage>
</organism>
<evidence type="ECO:0000313" key="2">
    <source>
        <dbReference type="Proteomes" id="UP000585050"/>
    </source>
</evidence>
<name>A0A7X8XU30_9BACT</name>
<accession>A0A7X8XU30</accession>
<dbReference type="RefSeq" id="WP_168880669.1">
    <property type="nucleotide sequence ID" value="NZ_JABAIL010000001.1"/>
</dbReference>
<keyword evidence="2" id="KW-1185">Reference proteome</keyword>
<dbReference type="EMBL" id="JABAIL010000001">
    <property type="protein sequence ID" value="NLR89987.1"/>
    <property type="molecule type" value="Genomic_DNA"/>
</dbReference>